<dbReference type="GO" id="GO:0009507">
    <property type="term" value="C:chloroplast"/>
    <property type="evidence" value="ECO:0007669"/>
    <property type="project" value="UniProtKB-SubCell"/>
</dbReference>
<evidence type="ECO:0000256" key="11">
    <source>
        <dbReference type="SAM" id="MobiDB-lite"/>
    </source>
</evidence>
<sequence length="861" mass="96641">MRIHPSFVLFSIIYVRVTQCTDEEDVQKAAKEQFGDPKFQALRKQYWEDTFREIRNLGAMTSESRFFPSQWKLLLEDDDSNRTKTSTRKRRFEGFPSWDRLLQDWADDVQEYLDQAQAESADGYSFGNYGRPMNFSSSETNVTAKTKTTEERIIDSSATTIAATKKPRTTSMPIPQPAKPGEAVLPETDLADPSKRILIVTTASLPWKTGTAVNPLLRAAYLTRGRPEAGGSVTLMLPWLERPEDQKRVYGETNAFATPGDQEANIRTWLRESANMPQESEELIIAWYTAWQNPVENSVYSMGDITSLIPGDSIDICILEEPEHLNWYRAPGESWTKKFKHVVGILHTNYFQYAMDQPAALIRAPAMRLLCSWMCRAHCHRVIKLSGTLDKVAPEKELVENVHGVRATFLDAGAEVSRRLETDDGKQNDPVFGATAENSIYFIGKMLWSKGLGSLMELLRYAEESADLRVSVDMYGGGPDQEAASAKAKKLDLDMPFHGPVDHAELAYTHKIFVNPSTSEVLCTTSAEALAMGKFVILPSHPSNDFFAQFPNCLTYTTKEEFVGNLYYALTHAPEPLTEEYSYALSWEAATDRLKAAACIPEEEAQKLSQAIIAEEAEIEISLPPLVEDEKTRKVLATTFANTRRRFRLFRTKLSNEIEQSRVLPRPVRERLLVELNKRLDIDIDEMFDSPKLKVKLSPAELDKSLLELYDKISQSSSGDVLRVIGGGGPVALQNLYMKRQAAKKSRKNLLNGGIVDVLPTFMGEIEGGEKSRTATQRVRWALSRNLPRINRANQIDDATVAVPDGPRRNSDKQPSGSSLSMSRCNSQRNQWQASGWGGIQHASSLSCRPPSRSAKFSILI</sequence>
<evidence type="ECO:0000256" key="4">
    <source>
        <dbReference type="ARBA" id="ARBA00022528"/>
    </source>
</evidence>
<evidence type="ECO:0000256" key="5">
    <source>
        <dbReference type="ARBA" id="ARBA00022640"/>
    </source>
</evidence>
<keyword evidence="5" id="KW-0934">Plastid</keyword>
<gene>
    <name evidence="13" type="ORF">FisN_22Hh022</name>
</gene>
<dbReference type="PANTHER" id="PTHR46132:SF1">
    <property type="entry name" value="DIGALACTOSYLDIACYLGLYCEROL SYNTHASE 2, CHLOROPLASTIC"/>
    <property type="match status" value="1"/>
</dbReference>
<feature type="region of interest" description="Disordered" evidence="11">
    <location>
        <begin position="798"/>
        <end position="827"/>
    </location>
</feature>
<feature type="compositionally biased region" description="Polar residues" evidence="11">
    <location>
        <begin position="813"/>
        <end position="827"/>
    </location>
</feature>
<keyword evidence="14" id="KW-1185">Reference proteome</keyword>
<evidence type="ECO:0000256" key="2">
    <source>
        <dbReference type="ARBA" id="ARBA00004370"/>
    </source>
</evidence>
<evidence type="ECO:0000256" key="10">
    <source>
        <dbReference type="ARBA" id="ARBA00071330"/>
    </source>
</evidence>
<evidence type="ECO:0000256" key="12">
    <source>
        <dbReference type="SAM" id="SignalP"/>
    </source>
</evidence>
<dbReference type="InParanoid" id="A0A1Z5K2I0"/>
<dbReference type="AlphaFoldDB" id="A0A1Z5K2I0"/>
<organism evidence="13 14">
    <name type="scientific">Fistulifera solaris</name>
    <name type="common">Oleaginous diatom</name>
    <dbReference type="NCBI Taxonomy" id="1519565"/>
    <lineage>
        <taxon>Eukaryota</taxon>
        <taxon>Sar</taxon>
        <taxon>Stramenopiles</taxon>
        <taxon>Ochrophyta</taxon>
        <taxon>Bacillariophyta</taxon>
        <taxon>Bacillariophyceae</taxon>
        <taxon>Bacillariophycidae</taxon>
        <taxon>Naviculales</taxon>
        <taxon>Naviculaceae</taxon>
        <taxon>Fistulifera</taxon>
    </lineage>
</organism>
<dbReference type="SUPFAM" id="SSF53756">
    <property type="entry name" value="UDP-Glycosyltransferase/glycogen phosphorylase"/>
    <property type="match status" value="1"/>
</dbReference>
<evidence type="ECO:0000313" key="13">
    <source>
        <dbReference type="EMBL" id="GAX20455.1"/>
    </source>
</evidence>
<dbReference type="FunFam" id="3.40.50.2000:FF:000084">
    <property type="entry name" value="Digalactosyldiacylglycerol synthase 2 chloroplastic"/>
    <property type="match status" value="1"/>
</dbReference>
<reference evidence="13 14" key="1">
    <citation type="journal article" date="2015" name="Plant Cell">
        <title>Oil accumulation by the oleaginous diatom Fistulifera solaris as revealed by the genome and transcriptome.</title>
        <authorList>
            <person name="Tanaka T."/>
            <person name="Maeda Y."/>
            <person name="Veluchamy A."/>
            <person name="Tanaka M."/>
            <person name="Abida H."/>
            <person name="Marechal E."/>
            <person name="Bowler C."/>
            <person name="Muto M."/>
            <person name="Sunaga Y."/>
            <person name="Tanaka M."/>
            <person name="Yoshino T."/>
            <person name="Taniguchi T."/>
            <person name="Fukuda Y."/>
            <person name="Nemoto M."/>
            <person name="Matsumoto M."/>
            <person name="Wong P.S."/>
            <person name="Aburatani S."/>
            <person name="Fujibuchi W."/>
        </authorList>
    </citation>
    <scope>NUCLEOTIDE SEQUENCE [LARGE SCALE GENOMIC DNA]</scope>
    <source>
        <strain evidence="13 14">JPCC DA0580</strain>
    </source>
</reference>
<dbReference type="PANTHER" id="PTHR46132">
    <property type="entry name" value="DIGALACTOSYLDIACYLGLYCEROL SYNTHASE 2, CHLOROPLASTIC"/>
    <property type="match status" value="1"/>
</dbReference>
<keyword evidence="8 12" id="KW-0732">Signal</keyword>
<feature type="signal peptide" evidence="12">
    <location>
        <begin position="1"/>
        <end position="20"/>
    </location>
</feature>
<dbReference type="GO" id="GO:0046481">
    <property type="term" value="F:digalactosyldiacylglycerol synthase activity"/>
    <property type="evidence" value="ECO:0007669"/>
    <property type="project" value="InterPro"/>
</dbReference>
<proteinExistence type="inferred from homology"/>
<protein>
    <recommendedName>
        <fullName evidence="10">Digalactosyldiacylglycerol synthase 2, chloroplastic</fullName>
    </recommendedName>
</protein>
<feature type="chain" id="PRO_5012306389" description="Digalactosyldiacylglycerol synthase 2, chloroplastic" evidence="12">
    <location>
        <begin position="21"/>
        <end position="861"/>
    </location>
</feature>
<dbReference type="Gene3D" id="3.40.50.2000">
    <property type="entry name" value="Glycogen Phosphorylase B"/>
    <property type="match status" value="1"/>
</dbReference>
<keyword evidence="7 13" id="KW-0808">Transferase</keyword>
<evidence type="ECO:0000313" key="14">
    <source>
        <dbReference type="Proteomes" id="UP000198406"/>
    </source>
</evidence>
<dbReference type="Pfam" id="PF13692">
    <property type="entry name" value="Glyco_trans_1_4"/>
    <property type="match status" value="1"/>
</dbReference>
<evidence type="ECO:0000256" key="8">
    <source>
        <dbReference type="ARBA" id="ARBA00022729"/>
    </source>
</evidence>
<keyword evidence="4" id="KW-0150">Chloroplast</keyword>
<keyword evidence="9" id="KW-0472">Membrane</keyword>
<dbReference type="EMBL" id="BDSP01000148">
    <property type="protein sequence ID" value="GAX20455.1"/>
    <property type="molecule type" value="Genomic_DNA"/>
</dbReference>
<evidence type="ECO:0000256" key="1">
    <source>
        <dbReference type="ARBA" id="ARBA00004229"/>
    </source>
</evidence>
<dbReference type="GO" id="GO:0016020">
    <property type="term" value="C:membrane"/>
    <property type="evidence" value="ECO:0007669"/>
    <property type="project" value="UniProtKB-SubCell"/>
</dbReference>
<keyword evidence="6 13" id="KW-0328">Glycosyltransferase</keyword>
<comment type="caution">
    <text evidence="13">The sequence shown here is derived from an EMBL/GenBank/DDBJ whole genome shotgun (WGS) entry which is preliminary data.</text>
</comment>
<evidence type="ECO:0000256" key="3">
    <source>
        <dbReference type="ARBA" id="ARBA00009481"/>
    </source>
</evidence>
<dbReference type="Proteomes" id="UP000198406">
    <property type="component" value="Unassembled WGS sequence"/>
</dbReference>
<dbReference type="CDD" id="cd01635">
    <property type="entry name" value="Glycosyltransferase_GTB-type"/>
    <property type="match status" value="1"/>
</dbReference>
<name>A0A1Z5K2I0_FISSO</name>
<evidence type="ECO:0000256" key="9">
    <source>
        <dbReference type="ARBA" id="ARBA00023136"/>
    </source>
</evidence>
<accession>A0A1Z5K2I0</accession>
<dbReference type="InterPro" id="IPR044525">
    <property type="entry name" value="DGDG1/2"/>
</dbReference>
<evidence type="ECO:0000256" key="7">
    <source>
        <dbReference type="ARBA" id="ARBA00022679"/>
    </source>
</evidence>
<comment type="similarity">
    <text evidence="3">Belongs to the glycosyltransferase group 1 family. Glycosyltransferase 4 subfamily.</text>
</comment>
<evidence type="ECO:0000256" key="6">
    <source>
        <dbReference type="ARBA" id="ARBA00022676"/>
    </source>
</evidence>
<comment type="subcellular location">
    <subcellularLocation>
        <location evidence="2">Membrane</location>
    </subcellularLocation>
    <subcellularLocation>
        <location evidence="1">Plastid</location>
        <location evidence="1">Chloroplast</location>
    </subcellularLocation>
</comment>
<dbReference type="OrthoDB" id="44480at2759"/>
<feature type="region of interest" description="Disordered" evidence="11">
    <location>
        <begin position="842"/>
        <end position="861"/>
    </location>
</feature>